<dbReference type="RefSeq" id="XP_066081729.1">
    <property type="nucleotide sequence ID" value="XM_066225632.1"/>
</dbReference>
<dbReference type="GeneID" id="91100622"/>
<organism evidence="1 2">
    <name type="scientific">Kwoniella europaea PYCC6329</name>
    <dbReference type="NCBI Taxonomy" id="1423913"/>
    <lineage>
        <taxon>Eukaryota</taxon>
        <taxon>Fungi</taxon>
        <taxon>Dikarya</taxon>
        <taxon>Basidiomycota</taxon>
        <taxon>Agaricomycotina</taxon>
        <taxon>Tremellomycetes</taxon>
        <taxon>Tremellales</taxon>
        <taxon>Cryptococcaceae</taxon>
        <taxon>Kwoniella</taxon>
    </lineage>
</organism>
<gene>
    <name evidence="1" type="ORF">V865_001818</name>
</gene>
<evidence type="ECO:0000313" key="1">
    <source>
        <dbReference type="EMBL" id="WWD03762.1"/>
    </source>
</evidence>
<proteinExistence type="predicted"/>
<protein>
    <submittedName>
        <fullName evidence="1">Uncharacterized protein</fullName>
    </submittedName>
</protein>
<reference evidence="1 2" key="1">
    <citation type="submission" date="2024-01" db="EMBL/GenBank/DDBJ databases">
        <title>Comparative genomics of Cryptococcus and Kwoniella reveals pathogenesis evolution and contrasting modes of karyotype evolution via chromosome fusion or intercentromeric recombination.</title>
        <authorList>
            <person name="Coelho M.A."/>
            <person name="David-Palma M."/>
            <person name="Shea T."/>
            <person name="Bowers K."/>
            <person name="McGinley-Smith S."/>
            <person name="Mohammad A.W."/>
            <person name="Gnirke A."/>
            <person name="Yurkov A.M."/>
            <person name="Nowrousian M."/>
            <person name="Sun S."/>
            <person name="Cuomo C.A."/>
            <person name="Heitman J."/>
        </authorList>
    </citation>
    <scope>NUCLEOTIDE SEQUENCE [LARGE SCALE GENOMIC DNA]</scope>
    <source>
        <strain evidence="1 2">PYCC6329</strain>
    </source>
</reference>
<dbReference type="EMBL" id="CP144089">
    <property type="protein sequence ID" value="WWD03762.1"/>
    <property type="molecule type" value="Genomic_DNA"/>
</dbReference>
<dbReference type="AlphaFoldDB" id="A0AAX4KBC8"/>
<keyword evidence="2" id="KW-1185">Reference proteome</keyword>
<sequence>MEIDLASKTFTGLVQGRSRDFNVPHTRLVYKMNTMASYNPEEPSTKKDEEQWLANLTIFQALHKMYPELPQPFKVAMSKDALQQARNWRQSYGVPLSSPRAPRSVYSDAPYDQSSTYAPAELGGRTRHMYPPTYGYDGPLRYDPVPSSGCLACDEIAYQREKSMRRYSSVSVSSRYNPSCATCLAESLGDLGL</sequence>
<evidence type="ECO:0000313" key="2">
    <source>
        <dbReference type="Proteomes" id="UP001358614"/>
    </source>
</evidence>
<name>A0AAX4KBC8_9TREE</name>
<dbReference type="KEGG" id="ker:91100622"/>
<accession>A0AAX4KBC8</accession>
<dbReference type="Proteomes" id="UP001358614">
    <property type="component" value="Chromosome 1"/>
</dbReference>